<keyword evidence="1" id="KW-0812">Transmembrane</keyword>
<dbReference type="PANTHER" id="PTHR10424">
    <property type="entry name" value="VIRAL ENVELOPE PROTEIN"/>
    <property type="match status" value="1"/>
</dbReference>
<evidence type="ECO:0008006" key="5">
    <source>
        <dbReference type="Google" id="ProtNLM"/>
    </source>
</evidence>
<keyword evidence="4" id="KW-1185">Reference proteome</keyword>
<protein>
    <recommendedName>
        <fullName evidence="5">Envelope protein</fullName>
    </recommendedName>
</protein>
<dbReference type="Proteomes" id="UP000694556">
    <property type="component" value="Chromosome Z"/>
</dbReference>
<evidence type="ECO:0000313" key="4">
    <source>
        <dbReference type="Proteomes" id="UP000694556"/>
    </source>
</evidence>
<dbReference type="AlphaFoldDB" id="A0A8C3BS29"/>
<feature type="chain" id="PRO_5034055076" description="Envelope protein" evidence="2">
    <location>
        <begin position="22"/>
        <end position="616"/>
    </location>
</feature>
<keyword evidence="1" id="KW-0472">Membrane</keyword>
<dbReference type="Gene3D" id="3.90.310.10">
    <property type="entry name" value="ENV polyprotein, receptor-binding domain"/>
    <property type="match status" value="1"/>
</dbReference>
<reference evidence="3" key="3">
    <citation type="submission" date="2025-09" db="UniProtKB">
        <authorList>
            <consortium name="Ensembl"/>
        </authorList>
    </citation>
    <scope>IDENTIFICATION</scope>
</reference>
<evidence type="ECO:0000256" key="2">
    <source>
        <dbReference type="SAM" id="SignalP"/>
    </source>
</evidence>
<organism evidence="3 4">
    <name type="scientific">Cairina moschata</name>
    <name type="common">Muscovy duck</name>
    <dbReference type="NCBI Taxonomy" id="8855"/>
    <lineage>
        <taxon>Eukaryota</taxon>
        <taxon>Metazoa</taxon>
        <taxon>Chordata</taxon>
        <taxon>Craniata</taxon>
        <taxon>Vertebrata</taxon>
        <taxon>Euteleostomi</taxon>
        <taxon>Archelosauria</taxon>
        <taxon>Archosauria</taxon>
        <taxon>Dinosauria</taxon>
        <taxon>Saurischia</taxon>
        <taxon>Theropoda</taxon>
        <taxon>Coelurosauria</taxon>
        <taxon>Aves</taxon>
        <taxon>Neognathae</taxon>
        <taxon>Galloanserae</taxon>
        <taxon>Anseriformes</taxon>
        <taxon>Anatidae</taxon>
        <taxon>Anatinae</taxon>
        <taxon>Cairina</taxon>
    </lineage>
</organism>
<evidence type="ECO:0000256" key="1">
    <source>
        <dbReference type="SAM" id="Phobius"/>
    </source>
</evidence>
<dbReference type="CDD" id="cd09851">
    <property type="entry name" value="HTLV-1-like_HR1-HR2"/>
    <property type="match status" value="1"/>
</dbReference>
<reference evidence="3" key="1">
    <citation type="submission" date="2018-09" db="EMBL/GenBank/DDBJ databases">
        <title>Common duck and Muscovy duck high density SNP chip.</title>
        <authorList>
            <person name="Vignal A."/>
            <person name="Thebault N."/>
            <person name="Warren W.C."/>
        </authorList>
    </citation>
    <scope>NUCLEOTIDE SEQUENCE [LARGE SCALE GENOMIC DNA]</scope>
</reference>
<dbReference type="PANTHER" id="PTHR10424:SF82">
    <property type="entry name" value="ENVELOPE GLYCOPROTEIN-RELATED"/>
    <property type="match status" value="1"/>
</dbReference>
<dbReference type="Pfam" id="PF00429">
    <property type="entry name" value="TLV_coat"/>
    <property type="match status" value="1"/>
</dbReference>
<dbReference type="InterPro" id="IPR008981">
    <property type="entry name" value="FMuLV_rcpt-bd"/>
</dbReference>
<dbReference type="InterPro" id="IPR018154">
    <property type="entry name" value="TLV/ENV_coat_polyprotein"/>
</dbReference>
<keyword evidence="2" id="KW-0732">Signal</keyword>
<dbReference type="SUPFAM" id="SSF49830">
    <property type="entry name" value="ENV polyprotein, receptor-binding domain"/>
    <property type="match status" value="1"/>
</dbReference>
<feature type="signal peptide" evidence="2">
    <location>
        <begin position="1"/>
        <end position="21"/>
    </location>
</feature>
<proteinExistence type="predicted"/>
<name>A0A8C3BS29_CAIMO</name>
<reference evidence="3" key="2">
    <citation type="submission" date="2025-08" db="UniProtKB">
        <authorList>
            <consortium name="Ensembl"/>
        </authorList>
    </citation>
    <scope>IDENTIFICATION</scope>
</reference>
<dbReference type="Gene3D" id="1.10.287.210">
    <property type="match status" value="1"/>
</dbReference>
<feature type="transmembrane region" description="Helical" evidence="1">
    <location>
        <begin position="357"/>
        <end position="379"/>
    </location>
</feature>
<sequence length="616" mass="69285">MGLSHSYWYLGVLAVISSCIATQHHPHQPFHWNLIRWDDSITLQQITMAGAPSFKTDLCNITTVRPCNNQSDFYLCPASNPGRSYCNYPNEYFCAKWGCETIALKWKPGAGRDKYLTGWFLGKTWGVRYYEPDRDRGGLILIKKEKPKTSKIIGPNKELLEEGLVVQAVKIPGTAQPTTVFSNKSTKLSFPTLLPIINASFQVLNQTNPEITEGCWLCVSVKPPYYEAIGDMGRSEYSNESNPSKCSWGQEIGITLTQVMGKGRCIGTVPRDKNDLCHATEKMDQTHKWLIPANNTRWVCSLLGVTPCLSLKLFSTSHDFCVQVVIIPRILYHTEEYMYTHHTVAEYHLVKREPITAVTLVTLMAFGAAGAGTGIVSLIKQSQEFTSLRIAIDEDLACIEQSIKALEKSVRSLSEVLLQNRRGLDLIFLQQGGLCAALREECCIYADRTGVVRDTMTKLREGLEKRKRENEARQNCYESWFNYSPWLTTLLSTIAGPLLLLILALTFGPCIFNRVIAIVKSRLEAAHLMLVRAKYESLEQEKDDAETLISDDLIITRSDGLGVEMDNRLLRSYGSLILHLLSILKESDSIFLLKEAILSNNTDTTDTIQALGLYWE</sequence>
<feature type="transmembrane region" description="Helical" evidence="1">
    <location>
        <begin position="490"/>
        <end position="512"/>
    </location>
</feature>
<accession>A0A8C3BS29</accession>
<keyword evidence="1" id="KW-1133">Transmembrane helix</keyword>
<dbReference type="Ensembl" id="ENSCMMT00000010957.1">
    <property type="protein sequence ID" value="ENSCMMP00000009944.1"/>
    <property type="gene ID" value="ENSCMMG00000006289.1"/>
</dbReference>
<dbReference type="SUPFAM" id="SSF58069">
    <property type="entry name" value="Virus ectodomain"/>
    <property type="match status" value="1"/>
</dbReference>
<evidence type="ECO:0000313" key="3">
    <source>
        <dbReference type="Ensembl" id="ENSCMMP00000009944.1"/>
    </source>
</evidence>